<keyword evidence="12" id="KW-1185">Reference proteome</keyword>
<dbReference type="InterPro" id="IPR022801">
    <property type="entry name" value="Ribosomal_uS4"/>
</dbReference>
<dbReference type="OrthoDB" id="10429at2157"/>
<dbReference type="GO" id="GO:0006412">
    <property type="term" value="P:translation"/>
    <property type="evidence" value="ECO:0007669"/>
    <property type="project" value="UniProtKB-UniRule"/>
</dbReference>
<dbReference type="SMART" id="SM00363">
    <property type="entry name" value="S4"/>
    <property type="match status" value="1"/>
</dbReference>
<dbReference type="GO" id="GO:0003735">
    <property type="term" value="F:structural constituent of ribosome"/>
    <property type="evidence" value="ECO:0007669"/>
    <property type="project" value="InterPro"/>
</dbReference>
<keyword evidence="2 7" id="KW-0699">rRNA-binding</keyword>
<keyword evidence="3 7" id="KW-0694">RNA-binding</keyword>
<feature type="region of interest" description="Disordered" evidence="8">
    <location>
        <begin position="165"/>
        <end position="184"/>
    </location>
</feature>
<dbReference type="PROSITE" id="PS00632">
    <property type="entry name" value="RIBOSOMAL_S4"/>
    <property type="match status" value="1"/>
</dbReference>
<accession>A0A099T5X6</accession>
<evidence type="ECO:0000256" key="7">
    <source>
        <dbReference type="HAMAP-Rule" id="MF_01306"/>
    </source>
</evidence>
<dbReference type="RefSeq" id="WP_048193284.1">
    <property type="nucleotide sequence ID" value="NZ_CAAGSM010000007.1"/>
</dbReference>
<comment type="function">
    <text evidence="7">One of the primary rRNA binding proteins, it binds directly to 16S rRNA where it nucleates assembly of the body of the 30S subunit.</text>
</comment>
<evidence type="ECO:0000313" key="12">
    <source>
        <dbReference type="Proteomes" id="UP000029859"/>
    </source>
</evidence>
<protein>
    <recommendedName>
        <fullName evidence="7">Small ribosomal subunit protein uS4</fullName>
    </recommendedName>
</protein>
<proteinExistence type="inferred from homology"/>
<keyword evidence="5 7" id="KW-0687">Ribonucleoprotein</keyword>
<dbReference type="PANTHER" id="PTHR11831:SF5">
    <property type="entry name" value="40S RIBOSOMAL PROTEIN S9"/>
    <property type="match status" value="1"/>
</dbReference>
<dbReference type="PANTHER" id="PTHR11831">
    <property type="entry name" value="30S 40S RIBOSOMAL PROTEIN"/>
    <property type="match status" value="1"/>
</dbReference>
<dbReference type="NCBIfam" id="NF003139">
    <property type="entry name" value="PRK04051.1"/>
    <property type="match status" value="1"/>
</dbReference>
<comment type="function">
    <text evidence="7">With S5 and S12 plays an important role in translational accuracy.</text>
</comment>
<dbReference type="CDD" id="cd00165">
    <property type="entry name" value="S4"/>
    <property type="match status" value="1"/>
</dbReference>
<sequence>MVYPGKSTKSYDTPKHPWQAARMASEVELVKKYGLRNKRELWKSHSVLRRFRADARRLLAESAEADLTGHAKTEADQILAKLIRYSILKSDSSIDDILGLQTEAILERRLQTQVHRLGLARTARQARQFITHGHISIDGKRVTVPGMMVTKEQEMTIDYYGKSPISKEAHPERPAQIASSLVEE</sequence>
<name>A0A099T5X6_METMT</name>
<dbReference type="Pfam" id="PF01479">
    <property type="entry name" value="S4"/>
    <property type="match status" value="1"/>
</dbReference>
<dbReference type="GO" id="GO:0015935">
    <property type="term" value="C:small ribosomal subunit"/>
    <property type="evidence" value="ECO:0007669"/>
    <property type="project" value="InterPro"/>
</dbReference>
<dbReference type="Gene3D" id="3.10.290.10">
    <property type="entry name" value="RNA-binding S4 domain"/>
    <property type="match status" value="1"/>
</dbReference>
<dbReference type="AlphaFoldDB" id="A0A099T5X6"/>
<evidence type="ECO:0000256" key="6">
    <source>
        <dbReference type="ARBA" id="ARBA00025813"/>
    </source>
</evidence>
<dbReference type="EMBL" id="JRHO01000005">
    <property type="protein sequence ID" value="KGK99553.1"/>
    <property type="molecule type" value="Genomic_DNA"/>
</dbReference>
<evidence type="ECO:0000256" key="4">
    <source>
        <dbReference type="ARBA" id="ARBA00022980"/>
    </source>
</evidence>
<dbReference type="InterPro" id="IPR005710">
    <property type="entry name" value="Ribosomal_uS4_euk/arc"/>
</dbReference>
<dbReference type="Proteomes" id="UP000029859">
    <property type="component" value="Unassembled WGS sequence"/>
</dbReference>
<evidence type="ECO:0000256" key="8">
    <source>
        <dbReference type="SAM" id="MobiDB-lite"/>
    </source>
</evidence>
<dbReference type="InterPro" id="IPR018079">
    <property type="entry name" value="Ribosomal_uS4_CS"/>
</dbReference>
<organism evidence="11 12">
    <name type="scientific">Methanococcoides methylutens</name>
    <dbReference type="NCBI Taxonomy" id="2226"/>
    <lineage>
        <taxon>Archaea</taxon>
        <taxon>Methanobacteriati</taxon>
        <taxon>Methanobacteriota</taxon>
        <taxon>Stenosarchaea group</taxon>
        <taxon>Methanomicrobia</taxon>
        <taxon>Methanosarcinales</taxon>
        <taxon>Methanosarcinaceae</taxon>
        <taxon>Methanococcoides</taxon>
    </lineage>
</organism>
<dbReference type="GO" id="GO:0042274">
    <property type="term" value="P:ribosomal small subunit biogenesis"/>
    <property type="evidence" value="ECO:0007669"/>
    <property type="project" value="TreeGrafter"/>
</dbReference>
<keyword evidence="4 7" id="KW-0689">Ribosomal protein</keyword>
<dbReference type="InterPro" id="IPR001912">
    <property type="entry name" value="Ribosomal_uS4_N"/>
</dbReference>
<feature type="domain" description="Small ribosomal subunit protein uS4 N-terminal" evidence="10">
    <location>
        <begin position="2"/>
        <end position="107"/>
    </location>
</feature>
<evidence type="ECO:0000259" key="9">
    <source>
        <dbReference type="SMART" id="SM00363"/>
    </source>
</evidence>
<dbReference type="InterPro" id="IPR036986">
    <property type="entry name" value="S4_RNA-bd_sf"/>
</dbReference>
<dbReference type="SMART" id="SM01390">
    <property type="entry name" value="Ribosomal_S4"/>
    <property type="match status" value="1"/>
</dbReference>
<dbReference type="InterPro" id="IPR002942">
    <property type="entry name" value="S4_RNA-bd"/>
</dbReference>
<comment type="subunit">
    <text evidence="6 7">Part of the 30S ribosomal subunit. Contacts protein S5. The interaction surface between S4 and S5 is involved in control of translational fidelity.</text>
</comment>
<evidence type="ECO:0000256" key="1">
    <source>
        <dbReference type="ARBA" id="ARBA00007465"/>
    </source>
</evidence>
<dbReference type="HAMAP" id="MF_01306_A">
    <property type="entry name" value="Ribosomal_uS4_A"/>
    <property type="match status" value="1"/>
</dbReference>
<evidence type="ECO:0000256" key="5">
    <source>
        <dbReference type="ARBA" id="ARBA00023274"/>
    </source>
</evidence>
<dbReference type="FunFam" id="3.10.290.10:FF:000026">
    <property type="entry name" value="30S ribosomal protein S4"/>
    <property type="match status" value="1"/>
</dbReference>
<evidence type="ECO:0000313" key="11">
    <source>
        <dbReference type="EMBL" id="KGK99553.1"/>
    </source>
</evidence>
<evidence type="ECO:0000256" key="3">
    <source>
        <dbReference type="ARBA" id="ARBA00022884"/>
    </source>
</evidence>
<reference evidence="11 12" key="1">
    <citation type="submission" date="2014-09" db="EMBL/GenBank/DDBJ databases">
        <title>Draft genome sequence of an obligately methylotrophic methanogen, Methanococcoides methylutens, isolated from marine sediment.</title>
        <authorList>
            <person name="Guan Y."/>
            <person name="Ngugi D.K."/>
            <person name="Blom J."/>
            <person name="Ali S."/>
            <person name="Ferry J.G."/>
            <person name="Stingl U."/>
        </authorList>
    </citation>
    <scope>NUCLEOTIDE SEQUENCE [LARGE SCALE GENOMIC DNA]</scope>
    <source>
        <strain evidence="11 12">DSM 2657</strain>
    </source>
</reference>
<evidence type="ECO:0000256" key="2">
    <source>
        <dbReference type="ARBA" id="ARBA00022730"/>
    </source>
</evidence>
<gene>
    <name evidence="7" type="primary">rps4</name>
    <name evidence="11" type="ORF">LI82_02025</name>
</gene>
<feature type="domain" description="RNA-binding S4" evidence="9">
    <location>
        <begin position="108"/>
        <end position="170"/>
    </location>
</feature>
<dbReference type="NCBIfam" id="TIGR01018">
    <property type="entry name" value="uS4_arch"/>
    <property type="match status" value="1"/>
</dbReference>
<comment type="caution">
    <text evidence="11">The sequence shown here is derived from an EMBL/GenBank/DDBJ whole genome shotgun (WGS) entry which is preliminary data.</text>
</comment>
<dbReference type="PROSITE" id="PS50889">
    <property type="entry name" value="S4"/>
    <property type="match status" value="1"/>
</dbReference>
<dbReference type="SUPFAM" id="SSF55174">
    <property type="entry name" value="Alpha-L RNA-binding motif"/>
    <property type="match status" value="1"/>
</dbReference>
<evidence type="ECO:0000259" key="10">
    <source>
        <dbReference type="SMART" id="SM01390"/>
    </source>
</evidence>
<comment type="similarity">
    <text evidence="1 7">Belongs to the universal ribosomal protein uS4 family.</text>
</comment>
<dbReference type="InterPro" id="IPR022802">
    <property type="entry name" value="Ribosomal_uS4_arc"/>
</dbReference>
<dbReference type="GO" id="GO:0019843">
    <property type="term" value="F:rRNA binding"/>
    <property type="evidence" value="ECO:0007669"/>
    <property type="project" value="UniProtKB-UniRule"/>
</dbReference>